<evidence type="ECO:0000256" key="2">
    <source>
        <dbReference type="ARBA" id="ARBA00023235"/>
    </source>
</evidence>
<dbReference type="PIRSF" id="PIRSF005384">
    <property type="entry name" value="RpiB_LacA_B"/>
    <property type="match status" value="1"/>
</dbReference>
<dbReference type="InterPro" id="IPR003500">
    <property type="entry name" value="RpiB_LacA_LacB"/>
</dbReference>
<dbReference type="Gene3D" id="3.40.1400.10">
    <property type="entry name" value="Sugar-phosphate isomerase, RpiB/LacA/LacB"/>
    <property type="match status" value="1"/>
</dbReference>
<feature type="active site" description="Proton acceptor" evidence="3">
    <location>
        <position position="65"/>
    </location>
</feature>
<evidence type="ECO:0000256" key="4">
    <source>
        <dbReference type="PIRSR" id="PIRSR005384-2"/>
    </source>
</evidence>
<dbReference type="InterPro" id="IPR036569">
    <property type="entry name" value="RpiB_LacA_LacB_sf"/>
</dbReference>
<dbReference type="RefSeq" id="WP_305517579.1">
    <property type="nucleotide sequence ID" value="NZ_JAUPEV010000013.1"/>
</dbReference>
<dbReference type="GO" id="GO:0019316">
    <property type="term" value="P:D-allose catabolic process"/>
    <property type="evidence" value="ECO:0007669"/>
    <property type="project" value="TreeGrafter"/>
</dbReference>
<organism evidence="6 7">
    <name type="scientific">Helicobacter cappadocius</name>
    <dbReference type="NCBI Taxonomy" id="3063998"/>
    <lineage>
        <taxon>Bacteria</taxon>
        <taxon>Pseudomonadati</taxon>
        <taxon>Campylobacterota</taxon>
        <taxon>Epsilonproteobacteria</taxon>
        <taxon>Campylobacterales</taxon>
        <taxon>Helicobacteraceae</taxon>
        <taxon>Helicobacter</taxon>
    </lineage>
</organism>
<dbReference type="InterPro" id="IPR004785">
    <property type="entry name" value="RpiB"/>
</dbReference>
<dbReference type="NCBIfam" id="NF004051">
    <property type="entry name" value="PRK05571.1"/>
    <property type="match status" value="1"/>
</dbReference>
<evidence type="ECO:0000313" key="7">
    <source>
        <dbReference type="Proteomes" id="UP001177258"/>
    </source>
</evidence>
<feature type="binding site" evidence="4">
    <location>
        <position position="136"/>
    </location>
    <ligand>
        <name>D-ribulose 5-phosphate</name>
        <dbReference type="ChEBI" id="CHEBI:58121"/>
    </ligand>
</feature>
<accession>A0AA90PT11</accession>
<feature type="binding site" evidence="4">
    <location>
        <position position="132"/>
    </location>
    <ligand>
        <name>D-ribulose 5-phosphate</name>
        <dbReference type="ChEBI" id="CHEBI:58121"/>
    </ligand>
</feature>
<sequence>MTYILGSDHAGLKLGNFVKMYLESKGFEVIDYLPQNDIKVDYPDFAKKVCKEVLNIKNSKGVLICGTGLGMSIAANRYSGIRATLCLDAYMGKMARAHNDANVLCLAERISGIGEVESILEAFIHTDFEGGRHGCRIAKIEDLN</sequence>
<dbReference type="EMBL" id="JAUYZK010000013">
    <property type="protein sequence ID" value="MDP2539667.1"/>
    <property type="molecule type" value="Genomic_DNA"/>
</dbReference>
<dbReference type="Proteomes" id="UP001240777">
    <property type="component" value="Unassembled WGS sequence"/>
</dbReference>
<feature type="binding site" evidence="4">
    <location>
        <position position="109"/>
    </location>
    <ligand>
        <name>D-ribulose 5-phosphate</name>
        <dbReference type="ChEBI" id="CHEBI:58121"/>
    </ligand>
</feature>
<dbReference type="NCBIfam" id="TIGR01120">
    <property type="entry name" value="rpiB"/>
    <property type="match status" value="1"/>
</dbReference>
<comment type="similarity">
    <text evidence="1">Belongs to the LacAB/RpiB family.</text>
</comment>
<dbReference type="SUPFAM" id="SSF89623">
    <property type="entry name" value="Ribose/Galactose isomerase RpiB/AlsB"/>
    <property type="match status" value="1"/>
</dbReference>
<protein>
    <submittedName>
        <fullName evidence="6">Ribose 5-phosphate isomerase B</fullName>
        <ecNumber evidence="6">5.3.1.6</ecNumber>
    </submittedName>
</protein>
<reference evidence="6 8" key="1">
    <citation type="submission" date="2023-07" db="EMBL/GenBank/DDBJ databases">
        <title>Unpublished Manusciprt.</title>
        <authorList>
            <person name="Aydin F."/>
            <person name="Tarhane S."/>
            <person name="Saticioglu I.B."/>
            <person name="Karakaya E."/>
            <person name="Abay S."/>
            <person name="Guran O."/>
            <person name="Bozkurt E."/>
            <person name="Uzum N."/>
            <person name="Olgun K."/>
            <person name="Jablonski D."/>
        </authorList>
    </citation>
    <scope>NUCLEOTIDE SEQUENCE</scope>
    <source>
        <strain evidence="8">faydin-H75</strain>
        <strain evidence="6">Faydin-H76</strain>
    </source>
</reference>
<name>A0AA90PT11_9HELI</name>
<dbReference type="EMBL" id="JAUPEV010000013">
    <property type="protein sequence ID" value="MDO7253739.1"/>
    <property type="molecule type" value="Genomic_DNA"/>
</dbReference>
<evidence type="ECO:0000313" key="6">
    <source>
        <dbReference type="EMBL" id="MDP2539667.1"/>
    </source>
</evidence>
<reference evidence="5" key="2">
    <citation type="submission" date="2023-07" db="EMBL/GenBank/DDBJ databases">
        <authorList>
            <person name="Aydin F."/>
            <person name="Tarhane S."/>
            <person name="Saticioglu I.B."/>
            <person name="Karakaya E."/>
            <person name="Abay S."/>
            <person name="Guran O."/>
            <person name="Bozkurt E."/>
            <person name="Uzum N."/>
            <person name="Olgun K."/>
            <person name="Jablonski D."/>
        </authorList>
    </citation>
    <scope>NUCLEOTIDE SEQUENCE</scope>
    <source>
        <strain evidence="5">Faydin-H75</strain>
    </source>
</reference>
<feature type="binding site" evidence="4">
    <location>
        <begin position="8"/>
        <end position="9"/>
    </location>
    <ligand>
        <name>D-ribulose 5-phosphate</name>
        <dbReference type="ChEBI" id="CHEBI:58121"/>
    </ligand>
</feature>
<feature type="binding site" evidence="4">
    <location>
        <begin position="66"/>
        <end position="70"/>
    </location>
    <ligand>
        <name>D-ribulose 5-phosphate</name>
        <dbReference type="ChEBI" id="CHEBI:58121"/>
    </ligand>
</feature>
<dbReference type="GO" id="GO:0009052">
    <property type="term" value="P:pentose-phosphate shunt, non-oxidative branch"/>
    <property type="evidence" value="ECO:0007669"/>
    <property type="project" value="TreeGrafter"/>
</dbReference>
<feature type="binding site" evidence="4">
    <location>
        <position position="99"/>
    </location>
    <ligand>
        <name>D-ribulose 5-phosphate</name>
        <dbReference type="ChEBI" id="CHEBI:58121"/>
    </ligand>
</feature>
<dbReference type="Proteomes" id="UP001177258">
    <property type="component" value="Unassembled WGS sequence"/>
</dbReference>
<dbReference type="PANTHER" id="PTHR30345">
    <property type="entry name" value="RIBOSE-5-PHOSPHATE ISOMERASE B"/>
    <property type="match status" value="1"/>
</dbReference>
<dbReference type="Pfam" id="PF02502">
    <property type="entry name" value="LacAB_rpiB"/>
    <property type="match status" value="1"/>
</dbReference>
<evidence type="ECO:0000313" key="5">
    <source>
        <dbReference type="EMBL" id="MDO7253739.1"/>
    </source>
</evidence>
<feature type="active site" description="Proton donor" evidence="3">
    <location>
        <position position="98"/>
    </location>
</feature>
<gene>
    <name evidence="6" type="primary">rpiB</name>
    <name evidence="5" type="ORF">Q5I04_07430</name>
    <name evidence="6" type="ORF">Q5I06_07760</name>
</gene>
<dbReference type="PANTHER" id="PTHR30345:SF0">
    <property type="entry name" value="DNA DAMAGE-REPAIR_TOLERATION PROTEIN DRT102"/>
    <property type="match status" value="1"/>
</dbReference>
<dbReference type="NCBIfam" id="TIGR00689">
    <property type="entry name" value="rpiB_lacA_lacB"/>
    <property type="match status" value="1"/>
</dbReference>
<dbReference type="GO" id="GO:0004751">
    <property type="term" value="F:ribose-5-phosphate isomerase activity"/>
    <property type="evidence" value="ECO:0007669"/>
    <property type="project" value="UniProtKB-EC"/>
</dbReference>
<evidence type="ECO:0000313" key="8">
    <source>
        <dbReference type="Proteomes" id="UP001240777"/>
    </source>
</evidence>
<evidence type="ECO:0000256" key="1">
    <source>
        <dbReference type="ARBA" id="ARBA00008754"/>
    </source>
</evidence>
<comment type="caution">
    <text evidence="6">The sequence shown here is derived from an EMBL/GenBank/DDBJ whole genome shotgun (WGS) entry which is preliminary data.</text>
</comment>
<proteinExistence type="inferred from homology"/>
<dbReference type="AlphaFoldDB" id="A0AA90PT11"/>
<evidence type="ECO:0000256" key="3">
    <source>
        <dbReference type="PIRSR" id="PIRSR005384-1"/>
    </source>
</evidence>
<dbReference type="EC" id="5.3.1.6" evidence="6"/>
<keyword evidence="8" id="KW-1185">Reference proteome</keyword>
<keyword evidence="2 6" id="KW-0413">Isomerase</keyword>
<reference evidence="5 7" key="3">
    <citation type="journal article" date="2024" name="Syst. Appl. Microbiol.">
        <title>Helicobacter cappadocius sp. nov., from lizards: The first psychrotrophic Helicobacter species.</title>
        <authorList>
            <person name="Aydin F."/>
            <person name="Tarhane S."/>
            <person name="Karakaya E."/>
            <person name="Abay S."/>
            <person name="Kayman T."/>
            <person name="Guran O."/>
            <person name="Bozkurt E."/>
            <person name="Uzum N."/>
            <person name="Avci A."/>
            <person name="Olgun K."/>
            <person name="Jablonski D."/>
            <person name="Guran C."/>
            <person name="Burcin Saticioglu I."/>
        </authorList>
    </citation>
    <scope>NUCLEOTIDE SEQUENCE [LARGE SCALE GENOMIC DNA]</scope>
    <source>
        <strain evidence="5">Faydin-H75</strain>
        <strain evidence="7">faydin-H76</strain>
    </source>
</reference>